<dbReference type="PANTHER" id="PTHR46373">
    <property type="entry name" value="PROTEIN RKD4"/>
    <property type="match status" value="1"/>
</dbReference>
<dbReference type="VEuPathDB" id="FungiDB:PYU1_G014072"/>
<evidence type="ECO:0000259" key="8">
    <source>
        <dbReference type="PROSITE" id="PS50090"/>
    </source>
</evidence>
<dbReference type="InterPro" id="IPR044607">
    <property type="entry name" value="RKD-like"/>
</dbReference>
<feature type="compositionally biased region" description="Low complexity" evidence="7">
    <location>
        <begin position="322"/>
        <end position="332"/>
    </location>
</feature>
<reference evidence="13" key="2">
    <citation type="submission" date="2010-04" db="EMBL/GenBank/DDBJ databases">
        <authorList>
            <person name="Buell R."/>
            <person name="Hamilton J."/>
            <person name="Hostetler J."/>
        </authorList>
    </citation>
    <scope>NUCLEOTIDE SEQUENCE [LARGE SCALE GENOMIC DNA]</scope>
    <source>
        <strain evidence="13">DAOM:BR144</strain>
    </source>
</reference>
<dbReference type="GO" id="GO:0003700">
    <property type="term" value="F:DNA-binding transcription factor activity"/>
    <property type="evidence" value="ECO:0007669"/>
    <property type="project" value="InterPro"/>
</dbReference>
<evidence type="ECO:0000256" key="6">
    <source>
        <dbReference type="ARBA" id="ARBA00023242"/>
    </source>
</evidence>
<evidence type="ECO:0000313" key="13">
    <source>
        <dbReference type="Proteomes" id="UP000019132"/>
    </source>
</evidence>
<dbReference type="PROSITE" id="PS50090">
    <property type="entry name" value="MYB_LIKE"/>
    <property type="match status" value="1"/>
</dbReference>
<evidence type="ECO:0000313" key="12">
    <source>
        <dbReference type="EnsemblProtists" id="PYU1_T014102"/>
    </source>
</evidence>
<evidence type="ECO:0000256" key="2">
    <source>
        <dbReference type="ARBA" id="ARBA00023015"/>
    </source>
</evidence>
<keyword evidence="6" id="KW-0539">Nucleus</keyword>
<dbReference type="InParanoid" id="K3XA53"/>
<feature type="domain" description="SANT" evidence="9">
    <location>
        <begin position="332"/>
        <end position="385"/>
    </location>
</feature>
<dbReference type="NCBIfam" id="TIGR01557">
    <property type="entry name" value="myb_SHAQKYF"/>
    <property type="match status" value="1"/>
</dbReference>
<protein>
    <recommendedName>
        <fullName evidence="14">HTH myb-type domain-containing protein</fullName>
    </recommendedName>
</protein>
<evidence type="ECO:0000256" key="5">
    <source>
        <dbReference type="ARBA" id="ARBA00023163"/>
    </source>
</evidence>
<dbReference type="CDD" id="cd00167">
    <property type="entry name" value="SANT"/>
    <property type="match status" value="1"/>
</dbReference>
<dbReference type="PANTHER" id="PTHR46373:SF2">
    <property type="entry name" value="RWP-RK DOMAIN-CONTAINING PROTEIN"/>
    <property type="match status" value="1"/>
</dbReference>
<dbReference type="Proteomes" id="UP000019132">
    <property type="component" value="Unassembled WGS sequence"/>
</dbReference>
<evidence type="ECO:0008006" key="14">
    <source>
        <dbReference type="Google" id="ProtNLM"/>
    </source>
</evidence>
<feature type="region of interest" description="Disordered" evidence="7">
    <location>
        <begin position="68"/>
        <end position="112"/>
    </location>
</feature>
<dbReference type="Pfam" id="PF00249">
    <property type="entry name" value="Myb_DNA-binding"/>
    <property type="match status" value="1"/>
</dbReference>
<dbReference type="EnsemblProtists" id="PYU1_T014102">
    <property type="protein sequence ID" value="PYU1_T014102"/>
    <property type="gene ID" value="PYU1_G014072"/>
</dbReference>
<dbReference type="PROSITE" id="PS51519">
    <property type="entry name" value="RWP_RK"/>
    <property type="match status" value="1"/>
</dbReference>
<dbReference type="Gene3D" id="1.10.10.60">
    <property type="entry name" value="Homeodomain-like"/>
    <property type="match status" value="1"/>
</dbReference>
<feature type="compositionally biased region" description="Polar residues" evidence="7">
    <location>
        <begin position="468"/>
        <end position="482"/>
    </location>
</feature>
<feature type="domain" description="RWP-RK" evidence="11">
    <location>
        <begin position="132"/>
        <end position="222"/>
    </location>
</feature>
<feature type="region of interest" description="Disordered" evidence="7">
    <location>
        <begin position="468"/>
        <end position="542"/>
    </location>
</feature>
<dbReference type="EMBL" id="GL376563">
    <property type="status" value="NOT_ANNOTATED_CDS"/>
    <property type="molecule type" value="Genomic_DNA"/>
</dbReference>
<evidence type="ECO:0000256" key="3">
    <source>
        <dbReference type="ARBA" id="ARBA00023054"/>
    </source>
</evidence>
<evidence type="ECO:0000256" key="7">
    <source>
        <dbReference type="SAM" id="MobiDB-lite"/>
    </source>
</evidence>
<accession>K3XA53</accession>
<dbReference type="InterPro" id="IPR001005">
    <property type="entry name" value="SANT/Myb"/>
</dbReference>
<dbReference type="PROSITE" id="PS51293">
    <property type="entry name" value="SANT"/>
    <property type="match status" value="1"/>
</dbReference>
<evidence type="ECO:0000259" key="10">
    <source>
        <dbReference type="PROSITE" id="PS51294"/>
    </source>
</evidence>
<reference evidence="13" key="1">
    <citation type="journal article" date="2010" name="Genome Biol.">
        <title>Genome sequence of the necrotrophic plant pathogen Pythium ultimum reveals original pathogenicity mechanisms and effector repertoire.</title>
        <authorList>
            <person name="Levesque C.A."/>
            <person name="Brouwer H."/>
            <person name="Cano L."/>
            <person name="Hamilton J.P."/>
            <person name="Holt C."/>
            <person name="Huitema E."/>
            <person name="Raffaele S."/>
            <person name="Robideau G.P."/>
            <person name="Thines M."/>
            <person name="Win J."/>
            <person name="Zerillo M.M."/>
            <person name="Beakes G.W."/>
            <person name="Boore J.L."/>
            <person name="Busam D."/>
            <person name="Dumas B."/>
            <person name="Ferriera S."/>
            <person name="Fuerstenberg S.I."/>
            <person name="Gachon C.M."/>
            <person name="Gaulin E."/>
            <person name="Govers F."/>
            <person name="Grenville-Briggs L."/>
            <person name="Horner N."/>
            <person name="Hostetler J."/>
            <person name="Jiang R.H."/>
            <person name="Johnson J."/>
            <person name="Krajaejun T."/>
            <person name="Lin H."/>
            <person name="Meijer H.J."/>
            <person name="Moore B."/>
            <person name="Morris P."/>
            <person name="Phuntmart V."/>
            <person name="Puiu D."/>
            <person name="Shetty J."/>
            <person name="Stajich J.E."/>
            <person name="Tripathy S."/>
            <person name="Wawra S."/>
            <person name="van West P."/>
            <person name="Whitty B.R."/>
            <person name="Coutinho P.M."/>
            <person name="Henrissat B."/>
            <person name="Martin F."/>
            <person name="Thomas P.D."/>
            <person name="Tyler B.M."/>
            <person name="De Vries R.P."/>
            <person name="Kamoun S."/>
            <person name="Yandell M."/>
            <person name="Tisserat N."/>
            <person name="Buell C.R."/>
        </authorList>
    </citation>
    <scope>NUCLEOTIDE SEQUENCE</scope>
    <source>
        <strain evidence="13">DAOM:BR144</strain>
    </source>
</reference>
<feature type="compositionally biased region" description="Polar residues" evidence="7">
    <location>
        <begin position="521"/>
        <end position="531"/>
    </location>
</feature>
<dbReference type="InterPro" id="IPR003035">
    <property type="entry name" value="RWP-RK_dom"/>
</dbReference>
<dbReference type="STRING" id="431595.K3XA53"/>
<dbReference type="HOGENOM" id="CLU_540248_0_0_1"/>
<name>K3XA53_GLOUD</name>
<evidence type="ECO:0000259" key="11">
    <source>
        <dbReference type="PROSITE" id="PS51519"/>
    </source>
</evidence>
<evidence type="ECO:0000256" key="1">
    <source>
        <dbReference type="ARBA" id="ARBA00004049"/>
    </source>
</evidence>
<keyword evidence="5" id="KW-0804">Transcription</keyword>
<dbReference type="AlphaFoldDB" id="K3XA53"/>
<dbReference type="eggNOG" id="KOG0724">
    <property type="taxonomic scope" value="Eukaryota"/>
</dbReference>
<reference evidence="12" key="3">
    <citation type="submission" date="2015-02" db="UniProtKB">
        <authorList>
            <consortium name="EnsemblProtists"/>
        </authorList>
    </citation>
    <scope>IDENTIFICATION</scope>
    <source>
        <strain evidence="12">DAOM BR144</strain>
    </source>
</reference>
<dbReference type="InterPro" id="IPR017930">
    <property type="entry name" value="Myb_dom"/>
</dbReference>
<proteinExistence type="predicted"/>
<dbReference type="PROSITE" id="PS51294">
    <property type="entry name" value="HTH_MYB"/>
    <property type="match status" value="1"/>
</dbReference>
<feature type="region of interest" description="Disordered" evidence="7">
    <location>
        <begin position="238"/>
        <end position="287"/>
    </location>
</feature>
<dbReference type="InterPro" id="IPR017884">
    <property type="entry name" value="SANT_dom"/>
</dbReference>
<sequence>MGMACDADARGTASTAVIDGAAIAAAPPSEYGGAVKLEKEVAPAMPGMNAEETALILASLSKGKFGPVAFSEGESDGEDDGKHSDMEDISGDEHDDDDIGEDGEHGASGTKVHRVQQINFDGPVGSKLDFMDDAGFSHRFRNESNRVKSLVTKHISIDELRAHFDRPIIDVAKDFGICITLMKKICRRNGIKRWPHRQIRSLSKSIASMEAAMLSAHGGEREKYRDQIMNLKMKRESVIADPNKDNHNNNAMRPKTPTKDGSNSASRALHVSSAPKLSPRTSTPVHLGHGQVLAPVAIKAEAAGSMPTGSSGVMLQPHLNGSSHSSSSSQHSKGGRWTSEEHAAFLEGIRLYGKDWRRVAQVVMTRSAVQTRTHAQKYLLKFAGRFPFDTDGILKERGHHEQDQTMMPDGQDSSGDITMASPGKAEPVYHQTHSMMTPMSQHDATMRDSYETRVQNPSRIEAMAMILNSPSGGSADSNSPSRDQNDRRGVRADALPMYSPMSTSSSLGRALPSLAVPAIKSEQQQESQFGTHASPVSPVEAP</sequence>
<keyword evidence="13" id="KW-1185">Reference proteome</keyword>
<keyword evidence="4" id="KW-0238">DNA-binding</keyword>
<keyword evidence="2" id="KW-0805">Transcription regulation</keyword>
<feature type="domain" description="HTH myb-type" evidence="10">
    <location>
        <begin position="329"/>
        <end position="383"/>
    </location>
</feature>
<feature type="region of interest" description="Disordered" evidence="7">
    <location>
        <begin position="305"/>
        <end position="336"/>
    </location>
</feature>
<feature type="domain" description="Myb-like" evidence="8">
    <location>
        <begin position="329"/>
        <end position="379"/>
    </location>
</feature>
<organism evidence="12 13">
    <name type="scientific">Globisporangium ultimum (strain ATCC 200006 / CBS 805.95 / DAOM BR144)</name>
    <name type="common">Pythium ultimum</name>
    <dbReference type="NCBI Taxonomy" id="431595"/>
    <lineage>
        <taxon>Eukaryota</taxon>
        <taxon>Sar</taxon>
        <taxon>Stramenopiles</taxon>
        <taxon>Oomycota</taxon>
        <taxon>Peronosporomycetes</taxon>
        <taxon>Pythiales</taxon>
        <taxon>Pythiaceae</taxon>
        <taxon>Globisporangium</taxon>
    </lineage>
</organism>
<dbReference type="Pfam" id="PF02042">
    <property type="entry name" value="RWP-RK"/>
    <property type="match status" value="1"/>
</dbReference>
<dbReference type="InterPro" id="IPR006447">
    <property type="entry name" value="Myb_dom_plants"/>
</dbReference>
<feature type="compositionally biased region" description="Acidic residues" evidence="7">
    <location>
        <begin position="87"/>
        <end position="101"/>
    </location>
</feature>
<evidence type="ECO:0000256" key="4">
    <source>
        <dbReference type="ARBA" id="ARBA00023125"/>
    </source>
</evidence>
<dbReference type="GO" id="GO:0003677">
    <property type="term" value="F:DNA binding"/>
    <property type="evidence" value="ECO:0007669"/>
    <property type="project" value="UniProtKB-KW"/>
</dbReference>
<dbReference type="SMART" id="SM00717">
    <property type="entry name" value="SANT"/>
    <property type="match status" value="1"/>
</dbReference>
<dbReference type="InterPro" id="IPR009057">
    <property type="entry name" value="Homeodomain-like_sf"/>
</dbReference>
<dbReference type="SUPFAM" id="SSF46689">
    <property type="entry name" value="Homeodomain-like"/>
    <property type="match status" value="1"/>
</dbReference>
<feature type="compositionally biased region" description="Basic and acidic residues" evidence="7">
    <location>
        <begin position="238"/>
        <end position="247"/>
    </location>
</feature>
<keyword evidence="3" id="KW-0175">Coiled coil</keyword>
<comment type="function">
    <text evidence="1">Putative transcription factor.</text>
</comment>
<evidence type="ECO:0000259" key="9">
    <source>
        <dbReference type="PROSITE" id="PS51293"/>
    </source>
</evidence>